<evidence type="ECO:0000259" key="3">
    <source>
        <dbReference type="Pfam" id="PF12624"/>
    </source>
</evidence>
<dbReference type="Proteomes" id="UP000030746">
    <property type="component" value="Unassembled WGS sequence"/>
</dbReference>
<feature type="region of interest" description="Disordered" evidence="2">
    <location>
        <begin position="3729"/>
        <end position="3757"/>
    </location>
</feature>
<feature type="compositionally biased region" description="Polar residues" evidence="2">
    <location>
        <begin position="3734"/>
        <end position="3757"/>
    </location>
</feature>
<dbReference type="Pfam" id="PF12624">
    <property type="entry name" value="VPS13_N"/>
    <property type="match status" value="1"/>
</dbReference>
<feature type="compositionally biased region" description="Low complexity" evidence="2">
    <location>
        <begin position="840"/>
        <end position="862"/>
    </location>
</feature>
<proteinExistence type="predicted"/>
<dbReference type="InterPro" id="IPR026854">
    <property type="entry name" value="VPS13_N"/>
</dbReference>
<dbReference type="EMBL" id="KB203188">
    <property type="protein sequence ID" value="ESO86059.1"/>
    <property type="molecule type" value="Genomic_DNA"/>
</dbReference>
<feature type="region of interest" description="Disordered" evidence="2">
    <location>
        <begin position="840"/>
        <end position="864"/>
    </location>
</feature>
<feature type="domain" description="Chorein N-terminal" evidence="3">
    <location>
        <begin position="5"/>
        <end position="129"/>
    </location>
</feature>
<dbReference type="STRING" id="225164.V4BAR5"/>
<keyword evidence="1" id="KW-0813">Transport</keyword>
<keyword evidence="5" id="KW-1185">Reference proteome</keyword>
<dbReference type="KEGG" id="lgi:LOTGIDRAFT_235639"/>
<sequence>MFKIESYITPLLMGYVDKYVKLRHEDFQLSLWGGDVVLNNLELRLDFFEKLLQIPVTFKSGRIHELRIHVPWTKLGSEPVVITINTIECILKVRDTAYEESSSSASGDASQKQLQASKAKAKLKKQDTEELPPELNVTFNDTQLPMFMRLIDMCIALYFGVINVREADETEPNTQEVNRTTNDENLDKEIEIRPEDEVGWGSWAMSWIYSDEDEENSAEQTLASVKDIKPIISIGFYINKATLLFKLTDRIKDSSSHASSSSRLQFNPFLFLEVEGLTAEILIQSITFVNAQVGVTCIKLRTEGPCACGEKDSNDTRSSTMLKGGDKLSNKTGLNYISHSLFDDYSRECQGQLGEYHTTNDSHLENMTESYAIQRFGAFWFDYIYSWQNDEWKTSTTSSKSSLTSEGDGIFQREHAVMRFLFGFLHVNLTSTFLHRVEKIIHCANNHQYLPYNTPIFVEDEGDKSKLTEEQIQSLEEFIPTRSCHVTLLQPIIIALPPEHEKWDGSKKSNKSSRKTKDTKSNTREQKTYSLPAVKIAATRFDFQTTTPMYPKKLVKLVSNITGPSSNLLYHCHSHTQLKVLDLHGGLQKIAGDGTSSHLHTVVPPCNGVIYFRELVSPQNWNSSSLPHSESMYELPQLSVSLTKPCVLLLMRMASSWIQMKPDVNKYTDDSLCDDIFPSNQLQGTSMPVLDLVITGVELKSCTTSLVTSYTGNLTSLQLLLYSKEAKSTRVMPILYGPSDTRNLELPSTLVREKIYLEDIKTDCMVFTVQIPHNTDITEAPAVMLLGLEGLTVYLDPKLNTWFHYTPRLQPSAVKQKEITVDMALAHAASPLQNISQVSLHSSSSVTQPTSSRPQTQSQSQLMSPNALSLVVEDTSDSEKPENKSAIASWYPLIRMLNIQVELKNTCIYVSSETFTLRDPGMDITQNINTALLNNTLRHLVVVNLPALTIHSSDSKQISALQEIPIQTLEGSLIGEKLPWNLNLSKFTIYSIHDNQKCLPILKPLDIKSTIAVSCKYTPPTSQHISSLGLNLLVNFEPLTVAVSQEQIQLGLVLSQQVTTLVNCSLKLAQFCIDNLTSEAKVTKETKLDSSNEKVESGISIDEEGVQEVSEEASQNESPVHENNETGSSEGLQLTMWTMIVLPKITVKFYSCLSNIENCLKLCLDDLSTSIDIQPVYSKIKLNLARFNVNSFQKLLEKKDWKKGSCEGILISSMKEITRDVHIVSNKFWNNETHAIPTKSLFPSQDPSTRDQTQGFLFLTFTRALCKNTTKRMKKRSMDVVPGLTDIDNVTGQCELYFHKYISEICLKVEPCDVIIYPPVIQSLLAVFESNLTNCELPSAPKKISNMADSDIPIISAHNVPLLYINLSSVRIFLPETEDKGSNSDVPETRSTLDHNTLIVQLNSVDINPQADNPLPRYPMKRELYHRALAAGLTQFPGASVEDRQYQMDIKGLTVCTGYWNDFMQSIKHDSKNHPDFPNVQMPALEWNTVLSLQQKEKDEIKLIPITLPFDLRVVAAPAIVYEKRESQIVLQRMLVCGFSMEVNVTSDLDLYISTNQIHLINRLVTNCIQIIQSPCQTQKPFSTNKKSRTSELTFDSGISDMSTVTNDRQPIKFQPKTAPSISSDADLKSKVMAFDLLLTAGRISCTLYSHKVLSEDFHPEKIKIAERKLPQKTDLNRCDWQKDNLPSNSSDIDQSDSEYLHPSDSCTNFGFLKVHRDSSGSTQDIAAGTTCIQPFMYIYIAQPHTLLSCNSTCQKFEMSCYDIIVRGSERQSLIPVSESQIIPDCSDFNLYWVETRAGQPNIKTGIPPSLFTVQIKDFLNEPACIVLKFERPVKGNIDLYKITQVQDFINEIVPPGNKMAAQQQEPAPQSTTDVKSTPGFLSKIDHIEVVTEQVVVSMETIPNNGSASCMMSTSCFRVDTEFTHNATGVIETITGRFHVKDIFITSNYQSNILPFIGPTSFNLETIFHWTEHSGPKGIPKTLVAMETGLIPVKFGQEHFQCFEAIVKDLEKFFKGDNYENKGELSNEGKKSEVAEDNFICDASEDDFKSGGLEYIFGPDNCEIQPNPREIIFARNLADGSSSMTWCYHQSRVLRHAELSPLPFNLEDGSTLQIECVLQYWDTATRQFLDYIHFRLSETDSSILDLPQVIASNSSDLITSQMWRILISPLGNSDSKEPVIQPSSLVACMKLDSCFIPGLIPFFQMCLGISSLELQLLNHLQDTHRDVPSKLNPFYFTSEDIIQQEIAVLRLDNLSVTANHIEGRRRSSSIQVISTISADILDNENLTMSTILQPFYLQTDLDLLYNEKPAVYTMNIKGEKMKVRLGKGAIHTINMGVQSWLSVLSKEEKVTCPVYSHYIICNNTQQALRFGQVGTDENLILQPREMQQYGWRSHKMKQILHLCVDHTTWKWCDPFNITSPGNIIRAVHSKDQNFTIIIKIKQISNIQKQIIFCGQLVMSNRLSQNIEIKLATLNRDNSVAEATSIIPSCQTMPSVIVEHEYIRDIKLRLPGLKSPWSQEIHISGEKMKSSRLVKIPLANKAYIHLWCHIFTQHYTNNKRQNLVMFSPLYVLRTHLPRPLFVEMDSPKLNEKQQLEIPGQAREYQLHCVGGDITHSLAFRLGQEMEKSNPPLMLSTGLIDQVEHDKIQKIDIDSICENFTTDLSTTWPYCGVHISSSDASSPHITSSCPSDYHDIPQPSVELSVRLSEYLPGCNTLLVDITPESLVTNLSGVELMIVANQQNWCLGNGKTFTLPHLKTSDFEVGYMKEGVILKSAAIPLSNDEVSSKLYSTDIGRVLFIDGLVQVTIVIPGKNNQILYLTLKSEICHGMRIITIREGFCFFNQTNIPLTAQLISLPLGSSKMNIPESGASQESIPVSQHSTVNSLHPLLFWSLYSTHDLRPQTDNFTQYIHYLLFKDGRHASNQNQDGLQQSSDFWSIPIRVAANADGMRHTVSIPQSNREDYYSRPYCLCGQIKNGVTYLTLMEDYSSICVLYNNCPFPVLYGQTLMNITLSDITIQEEAELLNKLPRVPPGGHTHYTMPHLNSVFPLSDGMKYPKIHFCSETNQTGVGHSPWSLGVDLMAGNTFVKLPQVADVKIEVQRKAGVIEVVMEPVGKAEISAREIRSRLKGGNQEIKITEIEKMESHTQTTVELKPLVKRKARLKENVSNILIGCYIDHFSLAILDETSSMETISEVLRLSMDRVFLATYPVTSQSHSSSVSICIGNLQLDNQAYGSGQFDFPVIILPQQKTEPYLNLDDIESLSVIERYAVFKSSSFLNFQIVMSSNCLDQSVIESLDVSMKPASLYIDDMFIYRLLKEVELLLPTSLSADIKSTNECELPNKDILSVAYCLSNPIRIQHLSIQPIKILLSVHASLKLYLAADHTPLSFSCFERRNLCTISNQLVRAVVMHYASGAIFRAGIVIGSLEILGNPTGLVRSFSIGMADLVRMPYSGLTRGPGAFMSGISGGMGSLFRNVSAGMITSVTNLASSVSRNMDRLSMDSTHLERQEENRRNRPIGLSDGLRQGFTGFGLSLLGAVAGLADQPLQNVISTQDSGERRSSTSAMASGLVTGMGKGLVGIVTKPIGGAAELVSQTGQGILHGTGLGQLPQRIEKPRLLLRSVASNAIIKYPLKIFQSLPTTQFLTSVDACHLDLVGLEVMVTLILTSDILFVVNNEEDAQQQAFSIRELECFGKSEDPSLISLIWTDNLFRAHTEHDNSNSDRVAAFVDSAPTFGPSTNEEGGGNDSQSDGTSVSGSVTAPQYDFHAFLS</sequence>
<feature type="region of interest" description="Disordered" evidence="2">
    <location>
        <begin position="1104"/>
        <end position="1128"/>
    </location>
</feature>
<dbReference type="OMA" id="SFYMPRI"/>
<evidence type="ECO:0000313" key="4">
    <source>
        <dbReference type="EMBL" id="ESO86059.1"/>
    </source>
</evidence>
<name>V4BAR5_LOTGI</name>
<dbReference type="InterPro" id="IPR039782">
    <property type="entry name" value="VPS13B"/>
</dbReference>
<reference evidence="4 5" key="1">
    <citation type="journal article" date="2013" name="Nature">
        <title>Insights into bilaterian evolution from three spiralian genomes.</title>
        <authorList>
            <person name="Simakov O."/>
            <person name="Marletaz F."/>
            <person name="Cho S.J."/>
            <person name="Edsinger-Gonzales E."/>
            <person name="Havlak P."/>
            <person name="Hellsten U."/>
            <person name="Kuo D.H."/>
            <person name="Larsson T."/>
            <person name="Lv J."/>
            <person name="Arendt D."/>
            <person name="Savage R."/>
            <person name="Osoegawa K."/>
            <person name="de Jong P."/>
            <person name="Grimwood J."/>
            <person name="Chapman J.A."/>
            <person name="Shapiro H."/>
            <person name="Aerts A."/>
            <person name="Otillar R.P."/>
            <person name="Terry A.Y."/>
            <person name="Boore J.L."/>
            <person name="Grigoriev I.V."/>
            <person name="Lindberg D.R."/>
            <person name="Seaver E.C."/>
            <person name="Weisblat D.A."/>
            <person name="Putnam N.H."/>
            <person name="Rokhsar D.S."/>
        </authorList>
    </citation>
    <scope>NUCLEOTIDE SEQUENCE [LARGE SCALE GENOMIC DNA]</scope>
</reference>
<evidence type="ECO:0000256" key="1">
    <source>
        <dbReference type="ARBA" id="ARBA00022448"/>
    </source>
</evidence>
<dbReference type="GeneID" id="20249911"/>
<gene>
    <name evidence="4" type="ORF">LOTGIDRAFT_235639</name>
</gene>
<dbReference type="OrthoDB" id="445152at2759"/>
<dbReference type="CTD" id="20249911"/>
<evidence type="ECO:0000313" key="5">
    <source>
        <dbReference type="Proteomes" id="UP000030746"/>
    </source>
</evidence>
<dbReference type="RefSeq" id="XP_009063304.1">
    <property type="nucleotide sequence ID" value="XM_009065056.1"/>
</dbReference>
<protein>
    <recommendedName>
        <fullName evidence="3">Chorein N-terminal domain-containing protein</fullName>
    </recommendedName>
</protein>
<organism evidence="4 5">
    <name type="scientific">Lottia gigantea</name>
    <name type="common">Giant owl limpet</name>
    <dbReference type="NCBI Taxonomy" id="225164"/>
    <lineage>
        <taxon>Eukaryota</taxon>
        <taxon>Metazoa</taxon>
        <taxon>Spiralia</taxon>
        <taxon>Lophotrochozoa</taxon>
        <taxon>Mollusca</taxon>
        <taxon>Gastropoda</taxon>
        <taxon>Patellogastropoda</taxon>
        <taxon>Lottioidea</taxon>
        <taxon>Lottiidae</taxon>
        <taxon>Lottia</taxon>
    </lineage>
</organism>
<dbReference type="PANTHER" id="PTHR12517">
    <property type="entry name" value="VACUOLAR PROTEIN SORTING-ASSOCIATED PROTEIN 13B"/>
    <property type="match status" value="1"/>
</dbReference>
<dbReference type="HOGENOM" id="CLU_000174_1_0_1"/>
<dbReference type="PANTHER" id="PTHR12517:SF0">
    <property type="entry name" value="INTERMEMBRANE LIPID TRANSFER PROTEIN VPS13B"/>
    <property type="match status" value="1"/>
</dbReference>
<feature type="compositionally biased region" description="Basic and acidic residues" evidence="2">
    <location>
        <begin position="515"/>
        <end position="527"/>
    </location>
</feature>
<evidence type="ECO:0000256" key="2">
    <source>
        <dbReference type="SAM" id="MobiDB-lite"/>
    </source>
</evidence>
<feature type="region of interest" description="Disordered" evidence="2">
    <location>
        <begin position="501"/>
        <end position="527"/>
    </location>
</feature>
<accession>V4BAR5</accession>